<feature type="domain" description="DUF4440" evidence="1">
    <location>
        <begin position="20"/>
        <end position="123"/>
    </location>
</feature>
<reference evidence="2 3" key="1">
    <citation type="submission" date="2016-10" db="EMBL/GenBank/DDBJ databases">
        <authorList>
            <person name="de Groot N.N."/>
        </authorList>
    </citation>
    <scope>NUCLEOTIDE SEQUENCE [LARGE SCALE GENOMIC DNA]</scope>
    <source>
        <strain evidence="2 3">DSM 28286</strain>
    </source>
</reference>
<accession>A0A1I5R3B0</accession>
<proteinExistence type="predicted"/>
<dbReference type="Pfam" id="PF14534">
    <property type="entry name" value="DUF4440"/>
    <property type="match status" value="1"/>
</dbReference>
<dbReference type="Proteomes" id="UP000199031">
    <property type="component" value="Unassembled WGS sequence"/>
</dbReference>
<keyword evidence="2" id="KW-0413">Isomerase</keyword>
<name>A0A1I5R3B0_9BACT</name>
<evidence type="ECO:0000313" key="3">
    <source>
        <dbReference type="Proteomes" id="UP000199031"/>
    </source>
</evidence>
<dbReference type="InterPro" id="IPR032710">
    <property type="entry name" value="NTF2-like_dom_sf"/>
</dbReference>
<organism evidence="2 3">
    <name type="scientific">Parafilimonas terrae</name>
    <dbReference type="NCBI Taxonomy" id="1465490"/>
    <lineage>
        <taxon>Bacteria</taxon>
        <taxon>Pseudomonadati</taxon>
        <taxon>Bacteroidota</taxon>
        <taxon>Chitinophagia</taxon>
        <taxon>Chitinophagales</taxon>
        <taxon>Chitinophagaceae</taxon>
        <taxon>Parafilimonas</taxon>
    </lineage>
</organism>
<gene>
    <name evidence="2" type="ORF">SAMN05444277_10150</name>
</gene>
<evidence type="ECO:0000259" key="1">
    <source>
        <dbReference type="Pfam" id="PF14534"/>
    </source>
</evidence>
<evidence type="ECO:0000313" key="2">
    <source>
        <dbReference type="EMBL" id="SFP52992.1"/>
    </source>
</evidence>
<keyword evidence="3" id="KW-1185">Reference proteome</keyword>
<dbReference type="AlphaFoldDB" id="A0A1I5R3B0"/>
<dbReference type="SUPFAM" id="SSF54427">
    <property type="entry name" value="NTF2-like"/>
    <property type="match status" value="1"/>
</dbReference>
<dbReference type="EMBL" id="FOXQ01000001">
    <property type="protein sequence ID" value="SFP52992.1"/>
    <property type="molecule type" value="Genomic_DNA"/>
</dbReference>
<protein>
    <submittedName>
        <fullName evidence="2">Ketosteroid isomerase homolog</fullName>
    </submittedName>
</protein>
<dbReference type="STRING" id="1465490.SAMN05444277_10150"/>
<dbReference type="GO" id="GO:0016853">
    <property type="term" value="F:isomerase activity"/>
    <property type="evidence" value="ECO:0007669"/>
    <property type="project" value="UniProtKB-KW"/>
</dbReference>
<dbReference type="Gene3D" id="3.10.450.50">
    <property type="match status" value="1"/>
</dbReference>
<dbReference type="InterPro" id="IPR027843">
    <property type="entry name" value="DUF4440"/>
</dbReference>
<sequence length="132" mass="14147">MLMAATVNAAFSQNDDKANVLAVERNVADAFSKHSIPTLLAIFTDDATIITPSGQLITKQQLQHRAQPINGLTLSDMQVKIKGNIAIVTGMQTETGKDASGGPYSLKSYFTDVLERKNGAWLITASQATPVQ</sequence>